<dbReference type="Gene3D" id="3.40.50.720">
    <property type="entry name" value="NAD(P)-binding Rossmann-like Domain"/>
    <property type="match status" value="1"/>
</dbReference>
<dbReference type="EMBL" id="BJNY01000007">
    <property type="protein sequence ID" value="GED05820.1"/>
    <property type="molecule type" value="Genomic_DNA"/>
</dbReference>
<dbReference type="InterPro" id="IPR002347">
    <property type="entry name" value="SDR_fam"/>
</dbReference>
<organism evidence="4 5">
    <name type="scientific">Glutamicibacter uratoxydans</name>
    <name type="common">Arthrobacter uratoxydans</name>
    <dbReference type="NCBI Taxonomy" id="43667"/>
    <lineage>
        <taxon>Bacteria</taxon>
        <taxon>Bacillati</taxon>
        <taxon>Actinomycetota</taxon>
        <taxon>Actinomycetes</taxon>
        <taxon>Micrococcales</taxon>
        <taxon>Micrococcaceae</taxon>
        <taxon>Glutamicibacter</taxon>
    </lineage>
</organism>
<keyword evidence="5" id="KW-1185">Reference proteome</keyword>
<protein>
    <submittedName>
        <fullName evidence="4">3-oxoacyl-ACP reductase</fullName>
    </submittedName>
</protein>
<dbReference type="GO" id="GO:0016616">
    <property type="term" value="F:oxidoreductase activity, acting on the CH-OH group of donors, NAD or NADP as acceptor"/>
    <property type="evidence" value="ECO:0007669"/>
    <property type="project" value="UniProtKB-ARBA"/>
</dbReference>
<dbReference type="PRINTS" id="PR00080">
    <property type="entry name" value="SDRFAMILY"/>
</dbReference>
<dbReference type="Proteomes" id="UP000316612">
    <property type="component" value="Unassembled WGS sequence"/>
</dbReference>
<dbReference type="GO" id="GO:0030497">
    <property type="term" value="P:fatty acid elongation"/>
    <property type="evidence" value="ECO:0007669"/>
    <property type="project" value="TreeGrafter"/>
</dbReference>
<dbReference type="PANTHER" id="PTHR42760:SF123">
    <property type="entry name" value="OXIDOREDUCTASE"/>
    <property type="match status" value="1"/>
</dbReference>
<reference evidence="4 5" key="1">
    <citation type="submission" date="2019-06" db="EMBL/GenBank/DDBJ databases">
        <title>Whole genome shotgun sequence of Glutamicibacter uratoxydans NBRC 15515.</title>
        <authorList>
            <person name="Hosoyama A."/>
            <person name="Uohara A."/>
            <person name="Ohji S."/>
            <person name="Ichikawa N."/>
        </authorList>
    </citation>
    <scope>NUCLEOTIDE SEQUENCE [LARGE SCALE GENOMIC DNA]</scope>
    <source>
        <strain evidence="4 5">NBRC 15515</strain>
    </source>
</reference>
<keyword evidence="2" id="KW-0560">Oxidoreductase</keyword>
<dbReference type="Pfam" id="PF13561">
    <property type="entry name" value="adh_short_C2"/>
    <property type="match status" value="1"/>
</dbReference>
<evidence type="ECO:0000259" key="3">
    <source>
        <dbReference type="SMART" id="SM00822"/>
    </source>
</evidence>
<dbReference type="InterPro" id="IPR057326">
    <property type="entry name" value="KR_dom"/>
</dbReference>
<dbReference type="SMART" id="SM00822">
    <property type="entry name" value="PKS_KR"/>
    <property type="match status" value="1"/>
</dbReference>
<dbReference type="PROSITE" id="PS00061">
    <property type="entry name" value="ADH_SHORT"/>
    <property type="match status" value="1"/>
</dbReference>
<comment type="caution">
    <text evidence="4">The sequence shown here is derived from an EMBL/GenBank/DDBJ whole genome shotgun (WGS) entry which is preliminary data.</text>
</comment>
<dbReference type="OrthoDB" id="517007at2"/>
<dbReference type="PANTHER" id="PTHR42760">
    <property type="entry name" value="SHORT-CHAIN DEHYDROGENASES/REDUCTASES FAMILY MEMBER"/>
    <property type="match status" value="1"/>
</dbReference>
<dbReference type="PRINTS" id="PR00081">
    <property type="entry name" value="GDHRDH"/>
</dbReference>
<dbReference type="CDD" id="cd05233">
    <property type="entry name" value="SDR_c"/>
    <property type="match status" value="1"/>
</dbReference>
<dbReference type="InterPro" id="IPR036291">
    <property type="entry name" value="NAD(P)-bd_dom_sf"/>
</dbReference>
<comment type="similarity">
    <text evidence="1">Belongs to the short-chain dehydrogenases/reductases (SDR) family.</text>
</comment>
<evidence type="ECO:0000313" key="5">
    <source>
        <dbReference type="Proteomes" id="UP000316612"/>
    </source>
</evidence>
<evidence type="ECO:0000313" key="4">
    <source>
        <dbReference type="EMBL" id="GED05820.1"/>
    </source>
</evidence>
<name>A0A4Y4DQM5_GLUUR</name>
<sequence length="254" mass="26459">MGQGMGRENVMAVTGGASGIGLAAASKWVECGGSVVLLDFDLAAAQRASRDLGPAARALFIDVADAQSVAQAFEDIASREQRIDALVNSAGIARPAPSADMTEEEFGSVMNIHVHGTFRVSQAARKLLSASGQGSIVNLASVAALAGMPGRANYTAAKSAIAGLTRTLAVEWASESIRVNAVGPGYVRTPFTDVLIEQGKLRTEGIEARTPLGRFAKPEEIANVIHFLATNDSSYVTGHLLMADGGLTVQGDWY</sequence>
<dbReference type="AlphaFoldDB" id="A0A4Y4DQM5"/>
<dbReference type="SUPFAM" id="SSF51735">
    <property type="entry name" value="NAD(P)-binding Rossmann-fold domains"/>
    <property type="match status" value="1"/>
</dbReference>
<feature type="domain" description="Ketoreductase" evidence="3">
    <location>
        <begin position="9"/>
        <end position="185"/>
    </location>
</feature>
<dbReference type="InterPro" id="IPR020904">
    <property type="entry name" value="Sc_DH/Rdtase_CS"/>
</dbReference>
<gene>
    <name evidence="4" type="primary">fabG_2</name>
    <name evidence="4" type="ORF">AUR04nite_13520</name>
</gene>
<proteinExistence type="inferred from homology"/>
<evidence type="ECO:0000256" key="2">
    <source>
        <dbReference type="ARBA" id="ARBA00023002"/>
    </source>
</evidence>
<accession>A0A4Y4DQM5</accession>
<dbReference type="FunFam" id="3.40.50.720:FF:000084">
    <property type="entry name" value="Short-chain dehydrogenase reductase"/>
    <property type="match status" value="1"/>
</dbReference>
<evidence type="ECO:0000256" key="1">
    <source>
        <dbReference type="ARBA" id="ARBA00006484"/>
    </source>
</evidence>